<keyword evidence="10" id="KW-0732">Signal</keyword>
<feature type="binding site" evidence="8">
    <location>
        <position position="135"/>
    </location>
    <ligand>
        <name>Mg(2+)</name>
        <dbReference type="ChEBI" id="CHEBI:18420"/>
    </ligand>
</feature>
<evidence type="ECO:0000256" key="10">
    <source>
        <dbReference type="SAM" id="SignalP"/>
    </source>
</evidence>
<comment type="cofactor">
    <cofactor evidence="8">
        <name>Mg(2+)</name>
        <dbReference type="ChEBI" id="CHEBI:18420"/>
    </cofactor>
    <text evidence="8">Binds 1 Mg(2+) ion.</text>
</comment>
<feature type="chain" id="PRO_5040886111" evidence="10">
    <location>
        <begin position="22"/>
        <end position="435"/>
    </location>
</feature>
<keyword evidence="2" id="KW-0597">Phosphoprotein</keyword>
<dbReference type="RefSeq" id="WP_253618786.1">
    <property type="nucleotide sequence ID" value="NZ_JAMZDE010000006.1"/>
</dbReference>
<evidence type="ECO:0000256" key="8">
    <source>
        <dbReference type="PIRSR" id="PIRSR601952-2"/>
    </source>
</evidence>
<feature type="binding site" evidence="8">
    <location>
        <position position="259"/>
    </location>
    <ligand>
        <name>Zn(2+)</name>
        <dbReference type="ChEBI" id="CHEBI:29105"/>
        <label>2</label>
    </ligand>
</feature>
<feature type="binding site" evidence="8">
    <location>
        <position position="263"/>
    </location>
    <ligand>
        <name>Zn(2+)</name>
        <dbReference type="ChEBI" id="CHEBI:29105"/>
        <label>2</label>
    </ligand>
</feature>
<dbReference type="CDD" id="cd16012">
    <property type="entry name" value="ALP"/>
    <property type="match status" value="1"/>
</dbReference>
<dbReference type="SMART" id="SM00098">
    <property type="entry name" value="alkPPc"/>
    <property type="match status" value="1"/>
</dbReference>
<feature type="binding site" evidence="8">
    <location>
        <position position="133"/>
    </location>
    <ligand>
        <name>Mg(2+)</name>
        <dbReference type="ChEBI" id="CHEBI:18420"/>
    </ligand>
</feature>
<keyword evidence="3 8" id="KW-0479">Metal-binding</keyword>
<dbReference type="PRINTS" id="PR00113">
    <property type="entry name" value="ALKPHPHTASE"/>
</dbReference>
<evidence type="ECO:0000313" key="12">
    <source>
        <dbReference type="Proteomes" id="UP001139474"/>
    </source>
</evidence>
<dbReference type="SUPFAM" id="SSF53649">
    <property type="entry name" value="Alkaline phosphatase-like"/>
    <property type="match status" value="1"/>
</dbReference>
<sequence>MKLKALAAGIGLALASTMVQAEEQKPNIIYIIGDGMGFEYISAYRYAMSDLDSKTIAETEFDAMLKGAATTYPDDNTWVTDSAAGATALATGVKSYNGAIAVDSDKYPLQSIMELARENGWSTGSVSTSQVNHATPASFFTHHPSRYEYNQIADKIATQVVEGKPSFDVMLGGGQSYFNRDDKNWLDVLPEHGMQVVTDMQKLSSVETTPVMGLFAEKGLPFAIDGDVDALANMTRTALRLLDKKQQPFALMIEGSEIDWCGHANDIACAVHEMDGLNRALKVVSEYREKNPNTLIVMTADHSTGGLTLGRDGEYAWHSDRVMKIESSIASMSKEMATMDTDNWAEYVADKVNFELTQEYLDELAIAAEAEGEEQQEALHQALVYITGDITGTGWTTSGHTGVDVPVFAAGPYSENFGGYMDNTDIGKQLIKVVK</sequence>
<feature type="binding site" evidence="8">
    <location>
        <position position="400"/>
    </location>
    <ligand>
        <name>Zn(2+)</name>
        <dbReference type="ChEBI" id="CHEBI:29105"/>
        <label>2</label>
    </ligand>
</feature>
<comment type="caution">
    <text evidence="11">The sequence shown here is derived from an EMBL/GenBank/DDBJ whole genome shotgun (WGS) entry which is preliminary data.</text>
</comment>
<keyword evidence="4 11" id="KW-0378">Hydrolase</keyword>
<dbReference type="PANTHER" id="PTHR11596:SF5">
    <property type="entry name" value="ALKALINE PHOSPHATASE"/>
    <property type="match status" value="1"/>
</dbReference>
<evidence type="ECO:0000256" key="7">
    <source>
        <dbReference type="PIRSR" id="PIRSR601952-1"/>
    </source>
</evidence>
<keyword evidence="6 8" id="KW-0460">Magnesium</keyword>
<feature type="binding site" evidence="8">
    <location>
        <position position="301"/>
    </location>
    <ligand>
        <name>Zn(2+)</name>
        <dbReference type="ChEBI" id="CHEBI:29105"/>
        <label>2</label>
    </ligand>
</feature>
<dbReference type="PROSITE" id="PS00123">
    <property type="entry name" value="ALKALINE_PHOSPHATASE"/>
    <property type="match status" value="1"/>
</dbReference>
<dbReference type="Gene3D" id="3.40.720.10">
    <property type="entry name" value="Alkaline Phosphatase, subunit A"/>
    <property type="match status" value="1"/>
</dbReference>
<feature type="binding site" evidence="8">
    <location>
        <position position="34"/>
    </location>
    <ligand>
        <name>Mg(2+)</name>
        <dbReference type="ChEBI" id="CHEBI:18420"/>
    </ligand>
</feature>
<dbReference type="GO" id="GO:0004035">
    <property type="term" value="F:alkaline phosphatase activity"/>
    <property type="evidence" value="ECO:0007669"/>
    <property type="project" value="UniProtKB-EC"/>
</dbReference>
<dbReference type="PANTHER" id="PTHR11596">
    <property type="entry name" value="ALKALINE PHOSPHATASE"/>
    <property type="match status" value="1"/>
</dbReference>
<comment type="cofactor">
    <cofactor evidence="8">
        <name>Zn(2+)</name>
        <dbReference type="ChEBI" id="CHEBI:29105"/>
    </cofactor>
    <text evidence="8">Binds 2 Zn(2+) ions.</text>
</comment>
<keyword evidence="12" id="KW-1185">Reference proteome</keyword>
<feature type="active site" description="Phosphoserine intermediate" evidence="7">
    <location>
        <position position="82"/>
    </location>
</feature>
<keyword evidence="5 8" id="KW-0862">Zinc</keyword>
<evidence type="ECO:0000256" key="5">
    <source>
        <dbReference type="ARBA" id="ARBA00022833"/>
    </source>
</evidence>
<evidence type="ECO:0000256" key="4">
    <source>
        <dbReference type="ARBA" id="ARBA00022801"/>
    </source>
</evidence>
<dbReference type="AlphaFoldDB" id="A0A9X2FXB9"/>
<dbReference type="InterPro" id="IPR017850">
    <property type="entry name" value="Alkaline_phosphatase_core_sf"/>
</dbReference>
<accession>A0A9X2FXB9</accession>
<feature type="binding site" evidence="8">
    <location>
        <position position="254"/>
    </location>
    <ligand>
        <name>Mg(2+)</name>
        <dbReference type="ChEBI" id="CHEBI:18420"/>
    </ligand>
</feature>
<evidence type="ECO:0000256" key="6">
    <source>
        <dbReference type="ARBA" id="ARBA00022842"/>
    </source>
</evidence>
<evidence type="ECO:0000313" key="11">
    <source>
        <dbReference type="EMBL" id="MCP1339189.1"/>
    </source>
</evidence>
<protein>
    <submittedName>
        <fullName evidence="11">Alkaline phosphatase</fullName>
        <ecNumber evidence="11">3.1.3.1</ecNumber>
    </submittedName>
</protein>
<name>A0A9X2FXB9_9GAMM</name>
<dbReference type="InterPro" id="IPR018299">
    <property type="entry name" value="Alkaline_phosphatase_AS"/>
</dbReference>
<evidence type="ECO:0000256" key="9">
    <source>
        <dbReference type="RuleBase" id="RU003946"/>
    </source>
</evidence>
<dbReference type="Gene3D" id="1.10.60.40">
    <property type="match status" value="1"/>
</dbReference>
<gene>
    <name evidence="11" type="ORF">NJR55_06230</name>
</gene>
<evidence type="ECO:0000256" key="1">
    <source>
        <dbReference type="ARBA" id="ARBA00005984"/>
    </source>
</evidence>
<reference evidence="11" key="1">
    <citation type="submission" date="2022-06" db="EMBL/GenBank/DDBJ databases">
        <title>Idiomarina rhizosphaerae M1R2S28.</title>
        <authorList>
            <person name="Sun J.-Q."/>
            <person name="Li L.-F."/>
        </authorList>
    </citation>
    <scope>NUCLEOTIDE SEQUENCE</scope>
    <source>
        <strain evidence="11">M1R2S28</strain>
    </source>
</reference>
<dbReference type="Proteomes" id="UP001139474">
    <property type="component" value="Unassembled WGS sequence"/>
</dbReference>
<organism evidence="11 12">
    <name type="scientific">Idiomarina rhizosphaerae</name>
    <dbReference type="NCBI Taxonomy" id="2961572"/>
    <lineage>
        <taxon>Bacteria</taxon>
        <taxon>Pseudomonadati</taxon>
        <taxon>Pseudomonadota</taxon>
        <taxon>Gammaproteobacteria</taxon>
        <taxon>Alteromonadales</taxon>
        <taxon>Idiomarinaceae</taxon>
        <taxon>Idiomarina</taxon>
    </lineage>
</organism>
<feature type="binding site" evidence="8">
    <location>
        <position position="302"/>
    </location>
    <ligand>
        <name>Zn(2+)</name>
        <dbReference type="ChEBI" id="CHEBI:29105"/>
        <label>2</label>
    </ligand>
</feature>
<feature type="signal peptide" evidence="10">
    <location>
        <begin position="1"/>
        <end position="21"/>
    </location>
</feature>
<dbReference type="EC" id="3.1.3.1" evidence="11"/>
<evidence type="ECO:0000256" key="3">
    <source>
        <dbReference type="ARBA" id="ARBA00022723"/>
    </source>
</evidence>
<comment type="similarity">
    <text evidence="1 9">Belongs to the alkaline phosphatase family.</text>
</comment>
<feature type="binding site" evidence="8">
    <location>
        <position position="34"/>
    </location>
    <ligand>
        <name>Zn(2+)</name>
        <dbReference type="ChEBI" id="CHEBI:29105"/>
        <label>2</label>
    </ligand>
</feature>
<dbReference type="GO" id="GO:0046872">
    <property type="term" value="F:metal ion binding"/>
    <property type="evidence" value="ECO:0007669"/>
    <property type="project" value="UniProtKB-KW"/>
</dbReference>
<proteinExistence type="inferred from homology"/>
<evidence type="ECO:0000256" key="2">
    <source>
        <dbReference type="ARBA" id="ARBA00022553"/>
    </source>
</evidence>
<dbReference type="Pfam" id="PF00245">
    <property type="entry name" value="Alk_phosphatase"/>
    <property type="match status" value="1"/>
</dbReference>
<dbReference type="InterPro" id="IPR001952">
    <property type="entry name" value="Alkaline_phosphatase"/>
</dbReference>
<dbReference type="EMBL" id="JAMZDE010000006">
    <property type="protein sequence ID" value="MCP1339189.1"/>
    <property type="molecule type" value="Genomic_DNA"/>
</dbReference>